<dbReference type="PANTHER" id="PTHR15728">
    <property type="entry name" value="DEADENYLATION COMPLEX CATALYTIC SUBUNIT PAN2"/>
    <property type="match status" value="1"/>
</dbReference>
<protein>
    <submittedName>
        <fullName evidence="2">Poly(A)-specific ribonuclease</fullName>
        <ecNumber evidence="2">3.1.13.4</ecNumber>
    </submittedName>
</protein>
<keyword evidence="3" id="KW-1185">Reference proteome</keyword>
<name>A0ABR0LNQ2_9PEZI</name>
<proteinExistence type="predicted"/>
<evidence type="ECO:0000313" key="2">
    <source>
        <dbReference type="EMBL" id="KAK5201158.1"/>
    </source>
</evidence>
<feature type="domain" description="PAN2-PAN3 deadenylation complex catalytic subunit PAN2 N-terminal" evidence="1">
    <location>
        <begin position="51"/>
        <end position="126"/>
    </location>
</feature>
<dbReference type="EC" id="3.1.13.4" evidence="2"/>
<dbReference type="Pfam" id="PF20770">
    <property type="entry name" value="PAN2_N"/>
    <property type="match status" value="1"/>
</dbReference>
<dbReference type="Gene3D" id="2.130.10.10">
    <property type="entry name" value="YVTN repeat-like/Quinoprotein amine dehydrogenase"/>
    <property type="match status" value="1"/>
</dbReference>
<accession>A0ABR0LNQ2</accession>
<reference evidence="2 3" key="1">
    <citation type="submission" date="2023-08" db="EMBL/GenBank/DDBJ databases">
        <title>Black Yeasts Isolated from many extreme environments.</title>
        <authorList>
            <person name="Coleine C."/>
            <person name="Stajich J.E."/>
            <person name="Selbmann L."/>
        </authorList>
    </citation>
    <scope>NUCLEOTIDE SEQUENCE [LARGE SCALE GENOMIC DNA]</scope>
    <source>
        <strain evidence="2 3">CCFEE 536</strain>
    </source>
</reference>
<evidence type="ECO:0000259" key="1">
    <source>
        <dbReference type="Pfam" id="PF20770"/>
    </source>
</evidence>
<dbReference type="Proteomes" id="UP001357485">
    <property type="component" value="Unassembled WGS sequence"/>
</dbReference>
<dbReference type="EMBL" id="JAVRRA010016813">
    <property type="protein sequence ID" value="KAK5201158.1"/>
    <property type="molecule type" value="Genomic_DNA"/>
</dbReference>
<dbReference type="InterPro" id="IPR015943">
    <property type="entry name" value="WD40/YVTN_repeat-like_dom_sf"/>
</dbReference>
<sequence length="163" mass="18207">MEADWDEVSKSRDTTMSDLQTLESICTYKEEFGQVARIVLPPPGPQALPTPATTLAFDTSQELLWAGNEYGRVTSFHGAELQKYTSYRGHAVNEGPVKQLLFCEKGVISLSGQSIHLSSRRGLTQWNLMCVWLILLPEHGTHGFPKEYSTGDVQTVQVSTRDY</sequence>
<comment type="caution">
    <text evidence="2">The sequence shown here is derived from an EMBL/GenBank/DDBJ whole genome shotgun (WGS) entry which is preliminary data.</text>
</comment>
<gene>
    <name evidence="2" type="primary">PAN2_1</name>
    <name evidence="2" type="ORF">LTR16_003633</name>
</gene>
<dbReference type="GO" id="GO:0004535">
    <property type="term" value="F:poly(A)-specific ribonuclease activity"/>
    <property type="evidence" value="ECO:0007669"/>
    <property type="project" value="UniProtKB-EC"/>
</dbReference>
<evidence type="ECO:0000313" key="3">
    <source>
        <dbReference type="Proteomes" id="UP001357485"/>
    </source>
</evidence>
<dbReference type="InterPro" id="IPR048841">
    <property type="entry name" value="PAN2_N"/>
</dbReference>
<dbReference type="PANTHER" id="PTHR15728:SF0">
    <property type="entry name" value="PAN2-PAN3 DEADENYLATION COMPLEX CATALYTIC SUBUNIT PAN2"/>
    <property type="match status" value="1"/>
</dbReference>
<dbReference type="InterPro" id="IPR050785">
    <property type="entry name" value="PAN2-PAN3_catalytic_subunit"/>
</dbReference>
<keyword evidence="2" id="KW-0378">Hydrolase</keyword>
<organism evidence="2 3">
    <name type="scientific">Cryomyces antarcticus</name>
    <dbReference type="NCBI Taxonomy" id="329879"/>
    <lineage>
        <taxon>Eukaryota</taxon>
        <taxon>Fungi</taxon>
        <taxon>Dikarya</taxon>
        <taxon>Ascomycota</taxon>
        <taxon>Pezizomycotina</taxon>
        <taxon>Dothideomycetes</taxon>
        <taxon>Dothideomycetes incertae sedis</taxon>
        <taxon>Cryomyces</taxon>
    </lineage>
</organism>